<keyword evidence="6 13" id="KW-0732">Signal</keyword>
<keyword evidence="10" id="KW-0325">Glycoprotein</keyword>
<feature type="region of interest" description="Disordered" evidence="12">
    <location>
        <begin position="200"/>
        <end position="219"/>
    </location>
</feature>
<evidence type="ECO:0000259" key="14">
    <source>
        <dbReference type="PROSITE" id="PS01178"/>
    </source>
</evidence>
<dbReference type="CDD" id="cd00054">
    <property type="entry name" value="EGF_CA"/>
    <property type="match status" value="5"/>
</dbReference>
<dbReference type="InterPro" id="IPR000152">
    <property type="entry name" value="EGF-type_Asp/Asn_hydroxyl_site"/>
</dbReference>
<accession>A0AAJ7TWL1</accession>
<evidence type="ECO:0000256" key="10">
    <source>
        <dbReference type="ARBA" id="ARBA00023180"/>
    </source>
</evidence>
<dbReference type="PROSITE" id="PS01187">
    <property type="entry name" value="EGF_CA"/>
    <property type="match status" value="3"/>
</dbReference>
<dbReference type="RefSeq" id="XP_032825493.1">
    <property type="nucleotide sequence ID" value="XM_032969602.1"/>
</dbReference>
<dbReference type="GO" id="GO:0005576">
    <property type="term" value="C:extracellular region"/>
    <property type="evidence" value="ECO:0007669"/>
    <property type="project" value="InterPro"/>
</dbReference>
<feature type="domain" description="EGF-like" evidence="15">
    <location>
        <begin position="1034"/>
        <end position="1072"/>
    </location>
</feature>
<dbReference type="SMART" id="SM00104">
    <property type="entry name" value="ANATO"/>
    <property type="match status" value="3"/>
</dbReference>
<keyword evidence="3" id="KW-0964">Secreted</keyword>
<dbReference type="InterPro" id="IPR049883">
    <property type="entry name" value="NOTCH1_EGF-like"/>
</dbReference>
<keyword evidence="7" id="KW-0677">Repeat</keyword>
<evidence type="ECO:0000256" key="7">
    <source>
        <dbReference type="ARBA" id="ARBA00022737"/>
    </source>
</evidence>
<dbReference type="Pfam" id="PF07645">
    <property type="entry name" value="EGF_CA"/>
    <property type="match status" value="9"/>
</dbReference>
<dbReference type="SUPFAM" id="SSF57184">
    <property type="entry name" value="Growth factor receptor domain"/>
    <property type="match status" value="3"/>
</dbReference>
<comment type="similarity">
    <text evidence="2">Belongs to the fibulin family.</text>
</comment>
<keyword evidence="16" id="KW-1185">Reference proteome</keyword>
<dbReference type="Pfam" id="PF24532">
    <property type="entry name" value="FIBL-2"/>
    <property type="match status" value="1"/>
</dbReference>
<feature type="disulfide bond" evidence="11">
    <location>
        <begin position="1123"/>
        <end position="1133"/>
    </location>
</feature>
<evidence type="ECO:0000256" key="13">
    <source>
        <dbReference type="SAM" id="SignalP"/>
    </source>
</evidence>
<evidence type="ECO:0000256" key="5">
    <source>
        <dbReference type="ARBA" id="ARBA00022536"/>
    </source>
</evidence>
<evidence type="ECO:0000256" key="8">
    <source>
        <dbReference type="ARBA" id="ARBA00022837"/>
    </source>
</evidence>
<gene>
    <name evidence="17" type="primary">LOC116951145</name>
</gene>
<dbReference type="InterPro" id="IPR052080">
    <property type="entry name" value="vWF_C/EGF_Fibrillin"/>
</dbReference>
<evidence type="ECO:0000256" key="12">
    <source>
        <dbReference type="SAM" id="MobiDB-lite"/>
    </source>
</evidence>
<dbReference type="FunFam" id="2.10.25.10:FF:000139">
    <property type="entry name" value="Fibulin-1"/>
    <property type="match status" value="1"/>
</dbReference>
<dbReference type="PANTHER" id="PTHR47333">
    <property type="entry name" value="VON WILLEBRAND FACTOR C AND EGF DOMAIN-CONTAINING PROTEIN"/>
    <property type="match status" value="1"/>
</dbReference>
<dbReference type="GO" id="GO:0005509">
    <property type="term" value="F:calcium ion binding"/>
    <property type="evidence" value="ECO:0007669"/>
    <property type="project" value="InterPro"/>
</dbReference>
<keyword evidence="4" id="KW-0272">Extracellular matrix</keyword>
<feature type="compositionally biased region" description="Basic residues" evidence="12">
    <location>
        <begin position="1275"/>
        <end position="1294"/>
    </location>
</feature>
<feature type="region of interest" description="Disordered" evidence="12">
    <location>
        <begin position="391"/>
        <end position="434"/>
    </location>
</feature>
<dbReference type="SUPFAM" id="SSF57196">
    <property type="entry name" value="EGF/Laminin"/>
    <property type="match status" value="1"/>
</dbReference>
<keyword evidence="5 11" id="KW-0245">EGF-like domain</keyword>
<feature type="compositionally biased region" description="Basic and acidic residues" evidence="12">
    <location>
        <begin position="205"/>
        <end position="217"/>
    </location>
</feature>
<dbReference type="Gene3D" id="2.10.25.10">
    <property type="entry name" value="Laminin"/>
    <property type="match status" value="10"/>
</dbReference>
<evidence type="ECO:0000313" key="17">
    <source>
        <dbReference type="RefSeq" id="XP_032825493.1"/>
    </source>
</evidence>
<dbReference type="KEGG" id="pmrn:116951145"/>
<organism evidence="16 17">
    <name type="scientific">Petromyzon marinus</name>
    <name type="common">Sea lamprey</name>
    <dbReference type="NCBI Taxonomy" id="7757"/>
    <lineage>
        <taxon>Eukaryota</taxon>
        <taxon>Metazoa</taxon>
        <taxon>Chordata</taxon>
        <taxon>Craniata</taxon>
        <taxon>Vertebrata</taxon>
        <taxon>Cyclostomata</taxon>
        <taxon>Hyperoartia</taxon>
        <taxon>Petromyzontiformes</taxon>
        <taxon>Petromyzontidae</taxon>
        <taxon>Petromyzon</taxon>
    </lineage>
</organism>
<dbReference type="PROSITE" id="PS50026">
    <property type="entry name" value="EGF_3"/>
    <property type="match status" value="3"/>
</dbReference>
<dbReference type="PROSITE" id="PS01177">
    <property type="entry name" value="ANAPHYLATOXIN_1"/>
    <property type="match status" value="1"/>
</dbReference>
<dbReference type="InterPro" id="IPR056612">
    <property type="entry name" value="FIBL-2_dom"/>
</dbReference>
<feature type="domain" description="EGF-like" evidence="15">
    <location>
        <begin position="1077"/>
        <end position="1118"/>
    </location>
</feature>
<feature type="region of interest" description="Disordered" evidence="12">
    <location>
        <begin position="256"/>
        <end position="282"/>
    </location>
</feature>
<evidence type="ECO:0000256" key="6">
    <source>
        <dbReference type="ARBA" id="ARBA00022729"/>
    </source>
</evidence>
<name>A0AAJ7TWL1_PETMA</name>
<dbReference type="PROSITE" id="PS00010">
    <property type="entry name" value="ASX_HYDROXYL"/>
    <property type="match status" value="3"/>
</dbReference>
<feature type="signal peptide" evidence="13">
    <location>
        <begin position="1"/>
        <end position="38"/>
    </location>
</feature>
<feature type="domain" description="EGF-like" evidence="15">
    <location>
        <begin position="1119"/>
        <end position="1160"/>
    </location>
</feature>
<dbReference type="InterPro" id="IPR009030">
    <property type="entry name" value="Growth_fac_rcpt_cys_sf"/>
</dbReference>
<evidence type="ECO:0000259" key="15">
    <source>
        <dbReference type="PROSITE" id="PS50026"/>
    </source>
</evidence>
<evidence type="ECO:0000256" key="4">
    <source>
        <dbReference type="ARBA" id="ARBA00022530"/>
    </source>
</evidence>
<dbReference type="InterPro" id="IPR001881">
    <property type="entry name" value="EGF-like_Ca-bd_dom"/>
</dbReference>
<dbReference type="InterPro" id="IPR000742">
    <property type="entry name" value="EGF"/>
</dbReference>
<dbReference type="FunFam" id="2.10.25.10:FF:000010">
    <property type="entry name" value="Pro-epidermal growth factor"/>
    <property type="match status" value="1"/>
</dbReference>
<dbReference type="FunFam" id="2.10.25.10:FF:000005">
    <property type="entry name" value="Fibrillin 2"/>
    <property type="match status" value="1"/>
</dbReference>
<evidence type="ECO:0000256" key="9">
    <source>
        <dbReference type="ARBA" id="ARBA00023157"/>
    </source>
</evidence>
<sequence>MDRAVAAPSAAAAQPAAALRLVLVALAALTLGAKESRAYPPDCAGVVCPPNDHCIAESSEPPTCCPACLQLGCTCHGYQYYDCVAAGYTNGKVPEGHVYYVDDGTTACSCPARGGSISCSFMPCPDLPSNCIEVHRPLDHCPVCLRAGCVSDDGHNHDAGFTFRLPGCRVCHCPLGESLLLCYTVPGCDSAGDFAAAAPPVGDGEGARGDDRGEDSYGGRYENAASAAAVAGRGGDYNGGGDGGGDGFAYGIGSEPSLVDNKGGRRGDDYGKDGDGSHYDNAGGDGGDGFAYGFDLGLAEHPDYPWHANALPSYPLYGDVGANYPSPDVHDPSLPKHQPHPLNLSGIRVQPNLHVPLGVENGLHDPSVNELPPVRFHFSETASAKVPEYVDTAPNLERSAQLADNYVTRSEGENDDDRSDEEEGNNLDGPRAWHGGIVLTREVENTLKSPVVPAAATTPTDGGKSGGISEHGEIVNAKAHGTAAAPHREKHGQLSPEGNGRFGTWGTIGHAFDSDAAGWITVKDASSVTGTAAAKQVSEVQATIGWHRGQNRGVTTEWARDFSAHGSTTTAATTAAVAPAPPDADSTGPPAPATISALASLEELIGSCCDEGRSWAMATGHCVDVASKPRGVTEECRITQEQCCLAAVQESQCGAGISVAKRGGFCTAEPLDPCGAVHYKQCCECCSLGLRARRRGRDCEASLGSLGSLCALVLHSCCREPETAAVAAMVTTAQAETLRTQLSVGPALSTAAPRATLEPMDGSAETLEGSTEALEPGATVPSHSIAAAAAAAAAADAEASGGEEDAAATELCQGGACAQLCHATEQGIVCSCSPGFRERGPGDTCADIDECESGAHNCSEGQECRNTWGSFVCSEADDSCRRGFVRNPRGRCVDVNECLAVSRACGPAQRCVNSPGSFSCERGGGCDSGYQLDEDNDCIDIDECVTGGHDCTNDTECSNTKGSFLCQARAQCGAGYRLDDTGGCADVDECSAERPPCAAELPCVNTAGSFQCGAQPIPCARGFIASPSTGACTDVDECTTGVHGCGEGQLCRNLLGSYRCECRPGYRLDPPSRSCLDVDECSQGSGKPCEQLCENTQGSFRCLCARGLALSYDGRTCEDVDECLRPSVCQQRCSNTYGSYRCHCEQGYRRGPGNNSATCEDIDECSGGVSGGEICTYRCVNTPGSYECRCPVPGYTVSPNGHACRDIDECSSGTHNCTSADICYNVAGGFRCLAYSCPPNYKKTSVTRCERISCVDDSDHDRLLHELKQKELIEHHHHHHHHHHHPHHPHHQHHHQQDCATSPATITYHRVTFPASVRPPAAVLHVGPSSTLPGDSVLLSVSPHSDPGAHFGVRALAGHRGALFLRRPLGGVADFLLDVQVRLLRRDRPALSLLARVFVVVTDDPFRRPPVADGGGEEEWKTV</sequence>
<keyword evidence="9 11" id="KW-1015">Disulfide bond</keyword>
<protein>
    <submittedName>
        <fullName evidence="17">Fibulin-2-like isoform X1</fullName>
    </submittedName>
</protein>
<dbReference type="InterPro" id="IPR000020">
    <property type="entry name" value="Anaphylatoxin/fibulin"/>
</dbReference>
<feature type="domain" description="Anaphylatoxin-like" evidence="14">
    <location>
        <begin position="685"/>
        <end position="718"/>
    </location>
</feature>
<evidence type="ECO:0000256" key="3">
    <source>
        <dbReference type="ARBA" id="ARBA00022525"/>
    </source>
</evidence>
<dbReference type="SMART" id="SM00181">
    <property type="entry name" value="EGF"/>
    <property type="match status" value="10"/>
</dbReference>
<evidence type="ECO:0000256" key="2">
    <source>
        <dbReference type="ARBA" id="ARBA00006127"/>
    </source>
</evidence>
<feature type="compositionally biased region" description="Basic and acidic residues" evidence="12">
    <location>
        <begin position="262"/>
        <end position="278"/>
    </location>
</feature>
<feature type="compositionally biased region" description="Acidic residues" evidence="12">
    <location>
        <begin position="413"/>
        <end position="425"/>
    </location>
</feature>
<feature type="region of interest" description="Disordered" evidence="12">
    <location>
        <begin position="1275"/>
        <end position="1299"/>
    </location>
</feature>
<dbReference type="Proteomes" id="UP001318040">
    <property type="component" value="Chromosome 42"/>
</dbReference>
<evidence type="ECO:0000313" key="16">
    <source>
        <dbReference type="Proteomes" id="UP001318040"/>
    </source>
</evidence>
<dbReference type="Pfam" id="PF22914">
    <property type="entry name" value="Fibulin_C"/>
    <property type="match status" value="1"/>
</dbReference>
<dbReference type="PROSITE" id="PS01178">
    <property type="entry name" value="ANAPHYLATOXIN_2"/>
    <property type="match status" value="1"/>
</dbReference>
<evidence type="ECO:0000256" key="1">
    <source>
        <dbReference type="ARBA" id="ARBA00004498"/>
    </source>
</evidence>
<feature type="chain" id="PRO_5042530177" evidence="13">
    <location>
        <begin position="39"/>
        <end position="1423"/>
    </location>
</feature>
<dbReference type="InterPro" id="IPR055088">
    <property type="entry name" value="Fibulin_C"/>
</dbReference>
<evidence type="ECO:0000256" key="11">
    <source>
        <dbReference type="PROSITE-ProRule" id="PRU00076"/>
    </source>
</evidence>
<comment type="subcellular location">
    <subcellularLocation>
        <location evidence="1">Secreted</location>
        <location evidence="1">Extracellular space</location>
        <location evidence="1">Extracellular matrix</location>
    </subcellularLocation>
</comment>
<dbReference type="SMART" id="SM00179">
    <property type="entry name" value="EGF_CA"/>
    <property type="match status" value="9"/>
</dbReference>
<reference evidence="17" key="1">
    <citation type="submission" date="2025-08" db="UniProtKB">
        <authorList>
            <consortium name="RefSeq"/>
        </authorList>
    </citation>
    <scope>IDENTIFICATION</scope>
    <source>
        <tissue evidence="17">Sperm</tissue>
    </source>
</reference>
<dbReference type="PANTHER" id="PTHR47333:SF4">
    <property type="entry name" value="EGF-LIKE DOMAIN-CONTAINING PROTEIN"/>
    <property type="match status" value="1"/>
</dbReference>
<keyword evidence="8" id="KW-0106">Calcium</keyword>
<comment type="caution">
    <text evidence="11">Lacks conserved residue(s) required for the propagation of feature annotation.</text>
</comment>
<proteinExistence type="inferred from homology"/>
<dbReference type="InterPro" id="IPR018097">
    <property type="entry name" value="EGF_Ca-bd_CS"/>
</dbReference>